<keyword evidence="1" id="KW-1133">Transmembrane helix</keyword>
<dbReference type="AlphaFoldDB" id="A0A511NEI5"/>
<accession>A0A511NEI5</accession>
<reference evidence="2 3" key="1">
    <citation type="submission" date="2019-07" db="EMBL/GenBank/DDBJ databases">
        <title>Whole genome shotgun sequence of Empedobacter brevis NBRC 14943.</title>
        <authorList>
            <person name="Hosoyama A."/>
            <person name="Uohara A."/>
            <person name="Ohji S."/>
            <person name="Ichikawa N."/>
        </authorList>
    </citation>
    <scope>NUCLEOTIDE SEQUENCE [LARGE SCALE GENOMIC DNA]</scope>
    <source>
        <strain evidence="2 3">NBRC 14943</strain>
    </source>
</reference>
<evidence type="ECO:0000313" key="2">
    <source>
        <dbReference type="EMBL" id="GEM51240.1"/>
    </source>
</evidence>
<keyword evidence="1" id="KW-0812">Transmembrane</keyword>
<evidence type="ECO:0000313" key="3">
    <source>
        <dbReference type="Proteomes" id="UP000321245"/>
    </source>
</evidence>
<keyword evidence="1" id="KW-0472">Membrane</keyword>
<dbReference type="RefSeq" id="WP_026357520.1">
    <property type="nucleotide sequence ID" value="NZ_BJXC01000005.1"/>
</dbReference>
<dbReference type="EMBL" id="BJXC01000005">
    <property type="protein sequence ID" value="GEM51240.1"/>
    <property type="molecule type" value="Genomic_DNA"/>
</dbReference>
<comment type="caution">
    <text evidence="2">The sequence shown here is derived from an EMBL/GenBank/DDBJ whole genome shotgun (WGS) entry which is preliminary data.</text>
</comment>
<dbReference type="GeneID" id="84650049"/>
<evidence type="ECO:0000256" key="1">
    <source>
        <dbReference type="SAM" id="Phobius"/>
    </source>
</evidence>
<feature type="transmembrane region" description="Helical" evidence="1">
    <location>
        <begin position="231"/>
        <end position="257"/>
    </location>
</feature>
<dbReference type="OrthoDB" id="1425458at2"/>
<dbReference type="Proteomes" id="UP000321245">
    <property type="component" value="Unassembled WGS sequence"/>
</dbReference>
<keyword evidence="3" id="KW-1185">Reference proteome</keyword>
<name>A0A511NEI5_9FLAO</name>
<proteinExistence type="predicted"/>
<evidence type="ECO:0008006" key="4">
    <source>
        <dbReference type="Google" id="ProtNLM"/>
    </source>
</evidence>
<dbReference type="STRING" id="1218108.GCA_000382425_01883"/>
<dbReference type="PROSITE" id="PS51257">
    <property type="entry name" value="PROKAR_LIPOPROTEIN"/>
    <property type="match status" value="1"/>
</dbReference>
<gene>
    <name evidence="2" type="ORF">EB1_10300</name>
</gene>
<sequence>MRKMILAIFVIASITSCNKNEGANSREISSEAKEEMIVSNAANPEVEGKIFTSNALIDMKVKDAMKDAQQIEENAINLKGFVLNSEMANQVLDSDKVELSEDSVKKMDKIQRTYLIELKVPSNQLREHVKFAVEKGLIIEHILINNEEMTFQKYENDLKNAHNNSVKISTQIENKVNKALIHDTTSYATIAYRLSEEPRIVTNVLPQTELKTYREINLGYELKQSWEDGLYYFKSILIVFCQFLPTILSVSFLFFGIKYVVRIVKKRESNQKN</sequence>
<organism evidence="2 3">
    <name type="scientific">Empedobacter brevis NBRC 14943 = ATCC 43319</name>
    <dbReference type="NCBI Taxonomy" id="1218108"/>
    <lineage>
        <taxon>Bacteria</taxon>
        <taxon>Pseudomonadati</taxon>
        <taxon>Bacteroidota</taxon>
        <taxon>Flavobacteriia</taxon>
        <taxon>Flavobacteriales</taxon>
        <taxon>Weeksellaceae</taxon>
        <taxon>Empedobacter</taxon>
    </lineage>
</organism>
<protein>
    <recommendedName>
        <fullName evidence="4">DUF4349 domain-containing protein</fullName>
    </recommendedName>
</protein>